<keyword evidence="2" id="KW-1185">Reference proteome</keyword>
<dbReference type="KEGG" id="tos:Theos_0545"/>
<dbReference type="Proteomes" id="UP000000211">
    <property type="component" value="Chromosome"/>
</dbReference>
<dbReference type="RefSeq" id="WP_016328804.1">
    <property type="nucleotide sequence ID" value="NC_019386.1"/>
</dbReference>
<evidence type="ECO:0000313" key="2">
    <source>
        <dbReference type="Proteomes" id="UP000000211"/>
    </source>
</evidence>
<accession>K7R3W7</accession>
<sequence>MKPGGLGLFLGLALLVPILSGALGPQATVRVEVRIPERVALWLEAPDPGAGGSLRGPLWAGRGGGSPAQPPYCPRNPLDPSLCLRDPVVVFDLRCATLGPVPPHCASLYGGDGRFLDEEGRPYPPLLLDGEGRVIPGSKRFPQFFTHPSMRLHVFTQAPHWALEVAMEVEPRSPEGRVLDASHFAVHSILTGRGGLPPTPEWKCLAYHPDWDRPPSHLCPAPQGPQGGVLLEEVADHPGGWQSVTLGIKLRLDGSEVPGEYEGLLVYTLTLL</sequence>
<dbReference type="EMBL" id="CP003249">
    <property type="protein sequence ID" value="AFV75609.1"/>
    <property type="molecule type" value="Genomic_DNA"/>
</dbReference>
<gene>
    <name evidence="1" type="ORF">Theos_0545</name>
</gene>
<dbReference type="PATRIC" id="fig|751945.3.peg.531"/>
<dbReference type="OrthoDB" id="30475at2"/>
<name>K7R3W7_THEOS</name>
<organism evidence="1 2">
    <name type="scientific">Thermus oshimai JL-2</name>
    <dbReference type="NCBI Taxonomy" id="751945"/>
    <lineage>
        <taxon>Bacteria</taxon>
        <taxon>Thermotogati</taxon>
        <taxon>Deinococcota</taxon>
        <taxon>Deinococci</taxon>
        <taxon>Thermales</taxon>
        <taxon>Thermaceae</taxon>
        <taxon>Thermus</taxon>
    </lineage>
</organism>
<proteinExistence type="predicted"/>
<protein>
    <submittedName>
        <fullName evidence="1">Uncharacterized protein</fullName>
    </submittedName>
</protein>
<dbReference type="AlphaFoldDB" id="K7R3W7"/>
<dbReference type="eggNOG" id="ENOG5030PT1">
    <property type="taxonomic scope" value="Bacteria"/>
</dbReference>
<dbReference type="STRING" id="751945.Theos_0545"/>
<dbReference type="HOGENOM" id="CLU_1045591_0_0_0"/>
<reference evidence="1 2" key="1">
    <citation type="journal article" date="2013" name="Genome Announc.">
        <title>Whole Genome Sequencing of Thermus oshimai JL-2 and Thermus thermophilus JL-18, Incomplete Denitrifiers from the United States Great Basin.</title>
        <authorList>
            <person name="Murugapiran S.K."/>
            <person name="Huntemann M."/>
            <person name="Wei C.L."/>
            <person name="Han J."/>
            <person name="Detter J.C."/>
            <person name="Han C.S."/>
            <person name="Erkkila T.H."/>
            <person name="Teshima H."/>
            <person name="Chen A."/>
            <person name="Kyrpides N."/>
            <person name="Mavrommatis K."/>
            <person name="Markowitz V."/>
            <person name="Szeto E."/>
            <person name="Ivanova N."/>
            <person name="Pagani I."/>
            <person name="Lam J."/>
            <person name="McDonald A.I."/>
            <person name="Dodsworth J.A."/>
            <person name="Pati A."/>
            <person name="Goodwin L."/>
            <person name="Peters L."/>
            <person name="Pitluck S."/>
            <person name="Woyke T."/>
            <person name="Hedlund B.P."/>
        </authorList>
    </citation>
    <scope>NUCLEOTIDE SEQUENCE</scope>
    <source>
        <strain evidence="1 2">JL-2</strain>
    </source>
</reference>
<evidence type="ECO:0000313" key="1">
    <source>
        <dbReference type="EMBL" id="AFV75609.1"/>
    </source>
</evidence>